<dbReference type="Proteomes" id="UP000182253">
    <property type="component" value="Unassembled WGS sequence"/>
</dbReference>
<proteinExistence type="predicted"/>
<gene>
    <name evidence="1" type="ORF">A2645_02215</name>
</gene>
<dbReference type="AlphaFoldDB" id="A0A1F6UV65"/>
<evidence type="ECO:0000313" key="2">
    <source>
        <dbReference type="Proteomes" id="UP000182253"/>
    </source>
</evidence>
<evidence type="ECO:0000313" key="1">
    <source>
        <dbReference type="EMBL" id="OGI61174.1"/>
    </source>
</evidence>
<dbReference type="EMBL" id="MFTL01000027">
    <property type="protein sequence ID" value="OGI61174.1"/>
    <property type="molecule type" value="Genomic_DNA"/>
</dbReference>
<reference evidence="1 2" key="1">
    <citation type="journal article" date="2016" name="Nat. Commun.">
        <title>Thousands of microbial genomes shed light on interconnected biogeochemical processes in an aquifer system.</title>
        <authorList>
            <person name="Anantharaman K."/>
            <person name="Brown C.T."/>
            <person name="Hug L.A."/>
            <person name="Sharon I."/>
            <person name="Castelle C.J."/>
            <person name="Probst A.J."/>
            <person name="Thomas B.C."/>
            <person name="Singh A."/>
            <person name="Wilkins M.J."/>
            <person name="Karaoz U."/>
            <person name="Brodie E.L."/>
            <person name="Williams K.H."/>
            <person name="Hubbard S.S."/>
            <person name="Banfield J.F."/>
        </authorList>
    </citation>
    <scope>NUCLEOTIDE SEQUENCE [LARGE SCALE GENOMIC DNA]</scope>
</reference>
<comment type="caution">
    <text evidence="1">The sequence shown here is derived from an EMBL/GenBank/DDBJ whole genome shotgun (WGS) entry which is preliminary data.</text>
</comment>
<sequence length="126" mass="14597">MSYKLISIKEVVRRTKFANEKMFRQLVADLCEGILLSHKITVGANYLEATLRGVGNTESNDRTASLMYSPGTKNEDLWLILNYKKNELNTKSVLNNITDTLTKKEFKKLQRKIANWIFWKEPKLAD</sequence>
<accession>A0A1F6UV65</accession>
<protein>
    <submittedName>
        <fullName evidence="1">Uncharacterized protein</fullName>
    </submittedName>
</protein>
<organism evidence="1 2">
    <name type="scientific">Candidatus Nomurabacteria bacterium RIFCSPHIGHO2_01_FULL_39_9</name>
    <dbReference type="NCBI Taxonomy" id="1801735"/>
    <lineage>
        <taxon>Bacteria</taxon>
        <taxon>Candidatus Nomuraibacteriota</taxon>
    </lineage>
</organism>
<name>A0A1F6UV65_9BACT</name>